<accession>A0A397WBQ4</accession>
<dbReference type="Pfam" id="PF04230">
    <property type="entry name" value="PS_pyruv_trans"/>
    <property type="match status" value="1"/>
</dbReference>
<reference evidence="2 8" key="2">
    <citation type="journal article" date="2019" name="Nat. Med.">
        <title>A library of human gut bacterial isolates paired with longitudinal multiomics data enables mechanistic microbiome research.</title>
        <authorList>
            <person name="Poyet M."/>
            <person name="Groussin M."/>
            <person name="Gibbons S.M."/>
            <person name="Avila-Pacheco J."/>
            <person name="Jiang X."/>
            <person name="Kearney S.M."/>
            <person name="Perrotta A.R."/>
            <person name="Berdy B."/>
            <person name="Zhao S."/>
            <person name="Lieberman T.D."/>
            <person name="Swanson P.K."/>
            <person name="Smith M."/>
            <person name="Roesemann S."/>
            <person name="Alexander J.E."/>
            <person name="Rich S.A."/>
            <person name="Livny J."/>
            <person name="Vlamakis H."/>
            <person name="Clish C."/>
            <person name="Bullock K."/>
            <person name="Deik A."/>
            <person name="Scott J."/>
            <person name="Pierce K.A."/>
            <person name="Xavier R.J."/>
            <person name="Alm E.J."/>
        </authorList>
    </citation>
    <scope>NUCLEOTIDE SEQUENCE [LARGE SCALE GENOMIC DNA]</scope>
    <source>
        <strain evidence="2 8">BIOML-A5</strain>
    </source>
</reference>
<keyword evidence="2" id="KW-0808">Transferase</keyword>
<dbReference type="PANTHER" id="PTHR36836">
    <property type="entry name" value="COLANIC ACID BIOSYNTHESIS PROTEIN WCAK"/>
    <property type="match status" value="1"/>
</dbReference>
<feature type="domain" description="Polysaccharide pyruvyl transferase" evidence="1">
    <location>
        <begin position="13"/>
        <end position="319"/>
    </location>
</feature>
<dbReference type="InterPro" id="IPR007345">
    <property type="entry name" value="Polysacch_pyruvyl_Trfase"/>
</dbReference>
<comment type="caution">
    <text evidence="2">The sequence shown here is derived from an EMBL/GenBank/DDBJ whole genome shotgun (WGS) entry which is preliminary data.</text>
</comment>
<evidence type="ECO:0000259" key="1">
    <source>
        <dbReference type="Pfam" id="PF04230"/>
    </source>
</evidence>
<dbReference type="Proteomes" id="UP000441522">
    <property type="component" value="Unassembled WGS sequence"/>
</dbReference>
<evidence type="ECO:0000313" key="2">
    <source>
        <dbReference type="EMBL" id="KAB3855998.1"/>
    </source>
</evidence>
<evidence type="ECO:0000313" key="3">
    <source>
        <dbReference type="EMBL" id="MCG0341086.1"/>
    </source>
</evidence>
<dbReference type="Proteomes" id="UP000285379">
    <property type="component" value="Unassembled WGS sequence"/>
</dbReference>
<dbReference type="AlphaFoldDB" id="A0A397WBQ4"/>
<dbReference type="Proteomes" id="UP001201179">
    <property type="component" value="Unassembled WGS sequence"/>
</dbReference>
<name>A0A397WBQ4_PHOVU</name>
<evidence type="ECO:0000313" key="4">
    <source>
        <dbReference type="EMBL" id="RGV02688.1"/>
    </source>
</evidence>
<dbReference type="RefSeq" id="WP_117696814.1">
    <property type="nucleotide sequence ID" value="NZ_CP072234.1"/>
</dbReference>
<proteinExistence type="predicted"/>
<dbReference type="EMBL" id="QRYT01000123">
    <property type="protein sequence ID" value="RGV02688.1"/>
    <property type="molecule type" value="Genomic_DNA"/>
</dbReference>
<evidence type="ECO:0000313" key="8">
    <source>
        <dbReference type="Proteomes" id="UP000441522"/>
    </source>
</evidence>
<sequence>MKYYLPIHINGGNRGCEAITKATMDILGCTKEQLVVYSSNIEIDRSLGLEQRVTLVARKQFSFLFKVIRKIRNVFVKEQYSRNLFTYNYLYNPFLRKITKYDIMLSTGGDMMCYADNEVIYTNEYLYDRRIRTVLWGCSIGEENLTFRKLETLKHFSAIYARESLTKELLLKKGLKNIFLFPDPAFILKAEACKLPSCFASGKVVGINISNFVSSEDGFNTLFGKNLIKLIDYIIENTSYHILLVPHVFWGAQDDRIICNLVKDRYISEKRISLLDADCLNYCQLRYVISNCTIFMGARTHAVISAYSTCVPTVAIGYSIKSRGIAKDLQLPETTLVDGVHLINDQQLLNAFQYVNDHKLEIRKHLENIISEYTSQVWEAKKMLDSL</sequence>
<dbReference type="EMBL" id="QSAI01000025">
    <property type="protein sequence ID" value="RGW46663.1"/>
    <property type="molecule type" value="Genomic_DNA"/>
</dbReference>
<reference evidence="6 7" key="1">
    <citation type="submission" date="2018-08" db="EMBL/GenBank/DDBJ databases">
        <title>A genome reference for cultivated species of the human gut microbiota.</title>
        <authorList>
            <person name="Zou Y."/>
            <person name="Xue W."/>
            <person name="Luo G."/>
        </authorList>
    </citation>
    <scope>NUCLEOTIDE SEQUENCE [LARGE SCALE GENOMIC DNA]</scope>
    <source>
        <strain evidence="5 7">AF12-25</strain>
        <strain evidence="4 6">AF14-8</strain>
    </source>
</reference>
<dbReference type="Proteomes" id="UP000285469">
    <property type="component" value="Unassembled WGS sequence"/>
</dbReference>
<dbReference type="EMBL" id="JAKKWZ010000028">
    <property type="protein sequence ID" value="MCG0341086.1"/>
    <property type="molecule type" value="Genomic_DNA"/>
</dbReference>
<dbReference type="EMBL" id="WCWW01000022">
    <property type="protein sequence ID" value="KAB3855998.1"/>
    <property type="molecule type" value="Genomic_DNA"/>
</dbReference>
<dbReference type="PANTHER" id="PTHR36836:SF1">
    <property type="entry name" value="COLANIC ACID BIOSYNTHESIS PROTEIN WCAK"/>
    <property type="match status" value="1"/>
</dbReference>
<gene>
    <name evidence="5" type="ORF">DWV70_13555</name>
    <name evidence="4" type="ORF">DWW27_23645</name>
    <name evidence="2" type="ORF">GAS29_11125</name>
    <name evidence="3" type="ORF">L4X52_13995</name>
</gene>
<protein>
    <submittedName>
        <fullName evidence="2">Polysaccharide pyruvyl transferase family protein</fullName>
    </submittedName>
</protein>
<evidence type="ECO:0000313" key="7">
    <source>
        <dbReference type="Proteomes" id="UP000285469"/>
    </source>
</evidence>
<organism evidence="2 8">
    <name type="scientific">Phocaeicola vulgatus</name>
    <name type="common">Bacteroides vulgatus</name>
    <dbReference type="NCBI Taxonomy" id="821"/>
    <lineage>
        <taxon>Bacteria</taxon>
        <taxon>Pseudomonadati</taxon>
        <taxon>Bacteroidota</taxon>
        <taxon>Bacteroidia</taxon>
        <taxon>Bacteroidales</taxon>
        <taxon>Bacteroidaceae</taxon>
        <taxon>Phocaeicola</taxon>
    </lineage>
</organism>
<evidence type="ECO:0000313" key="5">
    <source>
        <dbReference type="EMBL" id="RGW46663.1"/>
    </source>
</evidence>
<dbReference type="GO" id="GO:0016740">
    <property type="term" value="F:transferase activity"/>
    <property type="evidence" value="ECO:0007669"/>
    <property type="project" value="UniProtKB-KW"/>
</dbReference>
<reference evidence="3" key="3">
    <citation type="submission" date="2022-01" db="EMBL/GenBank/DDBJ databases">
        <authorList>
            <person name="Mingchao X."/>
        </authorList>
    </citation>
    <scope>NUCLEOTIDE SEQUENCE</scope>
    <source>
        <strain evidence="3">Bv4372</strain>
    </source>
</reference>
<evidence type="ECO:0000313" key="6">
    <source>
        <dbReference type="Proteomes" id="UP000285379"/>
    </source>
</evidence>